<dbReference type="Pfam" id="PF13230">
    <property type="entry name" value="GATase_4"/>
    <property type="match status" value="1"/>
</dbReference>
<evidence type="ECO:0000313" key="3">
    <source>
        <dbReference type="EMBL" id="QJA54922.1"/>
    </source>
</evidence>
<dbReference type="InterPro" id="IPR017932">
    <property type="entry name" value="GATase_2_dom"/>
</dbReference>
<feature type="domain" description="Glutamine amidotransferase type-2" evidence="2">
    <location>
        <begin position="1"/>
        <end position="283"/>
    </location>
</feature>
<dbReference type="AlphaFoldDB" id="A0A6H2A5D0"/>
<dbReference type="InterPro" id="IPR029055">
    <property type="entry name" value="Ntn_hydrolases_N"/>
</dbReference>
<dbReference type="GO" id="GO:0016740">
    <property type="term" value="F:transferase activity"/>
    <property type="evidence" value="ECO:0007669"/>
    <property type="project" value="UniProtKB-KW"/>
</dbReference>
<dbReference type="InterPro" id="IPR026869">
    <property type="entry name" value="EgtC-like"/>
</dbReference>
<keyword evidence="1 3" id="KW-0315">Glutamine amidotransferase</keyword>
<evidence type="ECO:0000256" key="1">
    <source>
        <dbReference type="ARBA" id="ARBA00022962"/>
    </source>
</evidence>
<dbReference type="SUPFAM" id="SSF56235">
    <property type="entry name" value="N-terminal nucleophile aminohydrolases (Ntn hydrolases)"/>
    <property type="match status" value="1"/>
</dbReference>
<accession>A0A6H2A5D0</accession>
<keyword evidence="3" id="KW-0808">Transferase</keyword>
<dbReference type="EMBL" id="MT144550">
    <property type="protein sequence ID" value="QJA54922.1"/>
    <property type="molecule type" value="Genomic_DNA"/>
</dbReference>
<dbReference type="PROSITE" id="PS51278">
    <property type="entry name" value="GATASE_TYPE_2"/>
    <property type="match status" value="1"/>
</dbReference>
<proteinExistence type="predicted"/>
<name>A0A6H2A5D0_9ZZZZ</name>
<reference evidence="3" key="1">
    <citation type="submission" date="2020-03" db="EMBL/GenBank/DDBJ databases">
        <title>The deep terrestrial virosphere.</title>
        <authorList>
            <person name="Holmfeldt K."/>
            <person name="Nilsson E."/>
            <person name="Simone D."/>
            <person name="Lopez-Fernandez M."/>
            <person name="Wu X."/>
            <person name="de Brujin I."/>
            <person name="Lundin D."/>
            <person name="Andersson A."/>
            <person name="Bertilsson S."/>
            <person name="Dopson M."/>
        </authorList>
    </citation>
    <scope>NUCLEOTIDE SEQUENCE</scope>
    <source>
        <strain evidence="3">TM448A06198</strain>
    </source>
</reference>
<dbReference type="CDD" id="cd00352">
    <property type="entry name" value="Gn_AT_II"/>
    <property type="match status" value="1"/>
</dbReference>
<dbReference type="Gene3D" id="3.60.20.10">
    <property type="entry name" value="Glutamine Phosphoribosylpyrophosphate, subunit 1, domain 1"/>
    <property type="match status" value="1"/>
</dbReference>
<evidence type="ECO:0000259" key="2">
    <source>
        <dbReference type="PROSITE" id="PS51278"/>
    </source>
</evidence>
<organism evidence="3">
    <name type="scientific">viral metagenome</name>
    <dbReference type="NCBI Taxonomy" id="1070528"/>
    <lineage>
        <taxon>unclassified sequences</taxon>
        <taxon>metagenomes</taxon>
        <taxon>organismal metagenomes</taxon>
    </lineage>
</organism>
<sequence>MCLIVAKPRGVKMPGKKNLNSWFASHDDGFGLAYLQDDRVHIVKGAMDIKTMRGLIKRVNRNLNGTSLDDLDVIFHFRQATDGTISPKNCHPFPITNDLTAQSALETETDIALAHNGIIFDYSTYYKRAWTHPNSDKTDTQEFIEDYLVGLGQSIWNPSVQALIEAYTDSKFALLASNGITYIGKFIEDNGFFFSNGGYKTPKPAPITRVSPVTSITSYNYRGMPYEGDWEDEGYSYKSQANCEFCDQPTTLLYCPPKSDSLVCQGCFFVLEGRQPEMEDLAV</sequence>
<protein>
    <submittedName>
        <fullName evidence="3">Putative glutamine amidotransferase</fullName>
    </submittedName>
</protein>
<gene>
    <name evidence="3" type="ORF">TM448A06198_0009</name>
</gene>